<dbReference type="EMBL" id="UASS01000038">
    <property type="protein sequence ID" value="SPX62418.1"/>
    <property type="molecule type" value="Genomic_DNA"/>
</dbReference>
<reference evidence="2 4" key="2">
    <citation type="submission" date="2018-06" db="EMBL/GenBank/DDBJ databases">
        <authorList>
            <consortium name="Pathogen Informatics"/>
            <person name="Doyle S."/>
        </authorList>
    </citation>
    <scope>NUCLEOTIDE SEQUENCE [LARGE SCALE GENOMIC DNA]</scope>
    <source>
        <strain evidence="2 4">NCTC12022</strain>
    </source>
</reference>
<evidence type="ECO:0000313" key="3">
    <source>
        <dbReference type="Proteomes" id="UP000054698"/>
    </source>
</evidence>
<dbReference type="EMBL" id="LNYB01000018">
    <property type="protein sequence ID" value="KTD02938.1"/>
    <property type="molecule type" value="Genomic_DNA"/>
</dbReference>
<dbReference type="OrthoDB" id="5644371at2"/>
<name>A0A0W0U5C8_9GAMM</name>
<dbReference type="RefSeq" id="WP_131753183.1">
    <property type="nucleotide sequence ID" value="NZ_CAAAHT010000028.1"/>
</dbReference>
<dbReference type="PATRIC" id="fig|453.4.peg.601"/>
<evidence type="ECO:0000313" key="1">
    <source>
        <dbReference type="EMBL" id="KTD02938.1"/>
    </source>
</evidence>
<accession>A0A0W0U5C8</accession>
<dbReference type="Proteomes" id="UP000251942">
    <property type="component" value="Unassembled WGS sequence"/>
</dbReference>
<evidence type="ECO:0000313" key="4">
    <source>
        <dbReference type="Proteomes" id="UP000251942"/>
    </source>
</evidence>
<organism evidence="1 3">
    <name type="scientific">Legionella feeleii</name>
    <dbReference type="NCBI Taxonomy" id="453"/>
    <lineage>
        <taxon>Bacteria</taxon>
        <taxon>Pseudomonadati</taxon>
        <taxon>Pseudomonadota</taxon>
        <taxon>Gammaproteobacteria</taxon>
        <taxon>Legionellales</taxon>
        <taxon>Legionellaceae</taxon>
        <taxon>Legionella</taxon>
    </lineage>
</organism>
<evidence type="ECO:0000313" key="2">
    <source>
        <dbReference type="EMBL" id="SPX62418.1"/>
    </source>
</evidence>
<reference evidence="1 3" key="1">
    <citation type="submission" date="2015-11" db="EMBL/GenBank/DDBJ databases">
        <title>Genomic analysis of 38 Legionella species identifies large and diverse effector repertoires.</title>
        <authorList>
            <person name="Burstein D."/>
            <person name="Amaro F."/>
            <person name="Zusman T."/>
            <person name="Lifshitz Z."/>
            <person name="Cohen O."/>
            <person name="Gilbert J.A."/>
            <person name="Pupko T."/>
            <person name="Shuman H.A."/>
            <person name="Segal G."/>
        </authorList>
    </citation>
    <scope>NUCLEOTIDE SEQUENCE [LARGE SCALE GENOMIC DNA]</scope>
    <source>
        <strain evidence="1 3">WO-44C</strain>
    </source>
</reference>
<sequence>MKRKVSSAMAPGSSSEKRLKVEESTLSSYYIFGRTDKRERVTLEGLVNRECFKVLPAEHLNIPTKPGKELERLFVDSGYLSAFPIKENGHVIDTILRYVDSGNDYLHFIFIPKRICEEIRLSGGTEERGENCLFKKEGTVWQLPHYNTINPQVFYTSDLVIALREKQRTDDEVLLGGKGLIYARFVSIPKKEFNKDGDMISELSELLDKSSYHYYDPQTLDVDLAAATQQQEDWKWWSKLDLEDEGPQQLLKFALSALSGTNTPIKADSPYLRVLREIHQKLADTNKKGELLEQYLDITRTIDETLIRGIKYGCPREQADTLRNLLKEAVRHVLNNEVLLTESLIAALRGYSTSISREMSHYQKDKSAALILLQQLDIDFNNPDTFPKVAAIQPNRNTFFPTPLPTRSTVPLVSHTGHFVGKC</sequence>
<proteinExistence type="predicted"/>
<dbReference type="Proteomes" id="UP000054698">
    <property type="component" value="Unassembled WGS sequence"/>
</dbReference>
<protein>
    <submittedName>
        <fullName evidence="1">Uncharacterized protein</fullName>
    </submittedName>
</protein>
<gene>
    <name evidence="1" type="ORF">Lfee_0554</name>
    <name evidence="2" type="ORF">NCTC12022_03177</name>
</gene>
<keyword evidence="3" id="KW-1185">Reference proteome</keyword>
<dbReference type="AlphaFoldDB" id="A0A0W0U5C8"/>